<reference evidence="3" key="1">
    <citation type="journal article" date="2020" name="Stud. Mycol.">
        <title>101 Dothideomycetes genomes: a test case for predicting lifestyles and emergence of pathogens.</title>
        <authorList>
            <person name="Haridas S."/>
            <person name="Albert R."/>
            <person name="Binder M."/>
            <person name="Bloem J."/>
            <person name="Labutti K."/>
            <person name="Salamov A."/>
            <person name="Andreopoulos B."/>
            <person name="Baker S."/>
            <person name="Barry K."/>
            <person name="Bills G."/>
            <person name="Bluhm B."/>
            <person name="Cannon C."/>
            <person name="Castanera R."/>
            <person name="Culley D."/>
            <person name="Daum C."/>
            <person name="Ezra D."/>
            <person name="Gonzalez J."/>
            <person name="Henrissat B."/>
            <person name="Kuo A."/>
            <person name="Liang C."/>
            <person name="Lipzen A."/>
            <person name="Lutzoni F."/>
            <person name="Magnuson J."/>
            <person name="Mondo S."/>
            <person name="Nolan M."/>
            <person name="Ohm R."/>
            <person name="Pangilinan J."/>
            <person name="Park H.-J."/>
            <person name="Ramirez L."/>
            <person name="Alfaro M."/>
            <person name="Sun H."/>
            <person name="Tritt A."/>
            <person name="Yoshinaga Y."/>
            <person name="Zwiers L.-H."/>
            <person name="Turgeon B."/>
            <person name="Goodwin S."/>
            <person name="Spatafora J."/>
            <person name="Crous P."/>
            <person name="Grigoriev I."/>
        </authorList>
    </citation>
    <scope>NUCLEOTIDE SEQUENCE</scope>
    <source>
        <strain evidence="3">CBS 207.26</strain>
    </source>
</reference>
<sequence>MEQANIPAPEVTSGPGYSTVYALYLHTTAWLLRKAVASMTGVGSLFDKHVCVDTPGLGEGHVKCSVCIPRKIKEPQNSLPLVLVIEGGGFILGQPTDGEHIDRLMSDNLQAVVVSVDYAKSPRYPFPHALLQLYQVLKWCLSSDAASTLRVTIDPTRVAIMGNSAGGNLTASLSLLTAFTEGPCNRFRDDLPKNYRQVAQVLLYPSTACNRLYRTRLTSAGPEVQAKSLPVWVAELMEASYLPPYVEKEQIFVAPLLITSYLLRELQPQVAPAACYVAGLDCLKDEAVQYCRKLENAGVNACLKEYPEAVHGFSHYKEGSKDFRKGDVGDCWESICRFLEGAFSVDMDRASDRRLHVRG</sequence>
<proteinExistence type="predicted"/>
<dbReference type="PANTHER" id="PTHR48081">
    <property type="entry name" value="AB HYDROLASE SUPERFAMILY PROTEIN C4A8.06C"/>
    <property type="match status" value="1"/>
</dbReference>
<evidence type="ECO:0000256" key="1">
    <source>
        <dbReference type="ARBA" id="ARBA00022801"/>
    </source>
</evidence>
<feature type="domain" description="Alpha/beta hydrolase fold-3" evidence="2">
    <location>
        <begin position="83"/>
        <end position="313"/>
    </location>
</feature>
<dbReference type="Pfam" id="PF07859">
    <property type="entry name" value="Abhydrolase_3"/>
    <property type="match status" value="1"/>
</dbReference>
<organism evidence="3 4">
    <name type="scientific">Zopfia rhizophila CBS 207.26</name>
    <dbReference type="NCBI Taxonomy" id="1314779"/>
    <lineage>
        <taxon>Eukaryota</taxon>
        <taxon>Fungi</taxon>
        <taxon>Dikarya</taxon>
        <taxon>Ascomycota</taxon>
        <taxon>Pezizomycotina</taxon>
        <taxon>Dothideomycetes</taxon>
        <taxon>Dothideomycetes incertae sedis</taxon>
        <taxon>Zopfiaceae</taxon>
        <taxon>Zopfia</taxon>
    </lineage>
</organism>
<keyword evidence="4" id="KW-1185">Reference proteome</keyword>
<dbReference type="InterPro" id="IPR050300">
    <property type="entry name" value="GDXG_lipolytic_enzyme"/>
</dbReference>
<evidence type="ECO:0000259" key="2">
    <source>
        <dbReference type="Pfam" id="PF07859"/>
    </source>
</evidence>
<accession>A0A6A6DKV3</accession>
<dbReference type="AlphaFoldDB" id="A0A6A6DKV3"/>
<dbReference type="Gene3D" id="3.40.50.1820">
    <property type="entry name" value="alpha/beta hydrolase"/>
    <property type="match status" value="1"/>
</dbReference>
<name>A0A6A6DKV3_9PEZI</name>
<dbReference type="OrthoDB" id="433474at2759"/>
<dbReference type="InterPro" id="IPR013094">
    <property type="entry name" value="AB_hydrolase_3"/>
</dbReference>
<evidence type="ECO:0000313" key="4">
    <source>
        <dbReference type="Proteomes" id="UP000800200"/>
    </source>
</evidence>
<dbReference type="InterPro" id="IPR029058">
    <property type="entry name" value="AB_hydrolase_fold"/>
</dbReference>
<dbReference type="GO" id="GO:0016787">
    <property type="term" value="F:hydrolase activity"/>
    <property type="evidence" value="ECO:0007669"/>
    <property type="project" value="UniProtKB-KW"/>
</dbReference>
<evidence type="ECO:0000313" key="3">
    <source>
        <dbReference type="EMBL" id="KAF2180147.1"/>
    </source>
</evidence>
<gene>
    <name evidence="3" type="ORF">K469DRAFT_753617</name>
</gene>
<dbReference type="EMBL" id="ML994660">
    <property type="protein sequence ID" value="KAF2180147.1"/>
    <property type="molecule type" value="Genomic_DNA"/>
</dbReference>
<dbReference type="PANTHER" id="PTHR48081:SF8">
    <property type="entry name" value="ALPHA_BETA HYDROLASE FOLD-3 DOMAIN-CONTAINING PROTEIN-RELATED"/>
    <property type="match status" value="1"/>
</dbReference>
<dbReference type="Proteomes" id="UP000800200">
    <property type="component" value="Unassembled WGS sequence"/>
</dbReference>
<protein>
    <submittedName>
        <fullName evidence="3">Alpha/beta-hydrolase</fullName>
    </submittedName>
</protein>
<keyword evidence="1 3" id="KW-0378">Hydrolase</keyword>
<dbReference type="SUPFAM" id="SSF53474">
    <property type="entry name" value="alpha/beta-Hydrolases"/>
    <property type="match status" value="1"/>
</dbReference>